<sequence>MLLPGSKLAKSQLKTNESESKWIIVHTRESGRKVFRCGRGISRTASCVKKNVVSRISTPSLHEFHDCPAFLVVYMNSETPGFPMVQDVFGYARHSESCVANEGVLTRVVKVQEAFGEGEPATDVNHRVGTIEEQSSRDWLKTEMLSVLDKVIEEAGTLRELVRESSRGSWKPQTLEALESAMERVVFLWGNASLPVRKPTISPVAGVPTKKRRYGAGSGIDSNMQRPRLPTLLPSPDTSTFAV</sequence>
<evidence type="ECO:0000313" key="2">
    <source>
        <dbReference type="EMBL" id="CAD9231564.1"/>
    </source>
</evidence>
<name>A0A6T6BH01_9RHOD</name>
<reference evidence="3" key="1">
    <citation type="submission" date="2021-01" db="EMBL/GenBank/DDBJ databases">
        <authorList>
            <person name="Corre E."/>
            <person name="Pelletier E."/>
            <person name="Niang G."/>
            <person name="Scheremetjew M."/>
            <person name="Finn R."/>
            <person name="Kale V."/>
            <person name="Holt S."/>
            <person name="Cochrane G."/>
            <person name="Meng A."/>
            <person name="Brown T."/>
            <person name="Cohen L."/>
        </authorList>
    </citation>
    <scope>NUCLEOTIDE SEQUENCE</scope>
    <source>
        <strain evidence="3">SAG 36.94</strain>
    </source>
</reference>
<organism evidence="3">
    <name type="scientific">Compsopogon caeruleus</name>
    <dbReference type="NCBI Taxonomy" id="31354"/>
    <lineage>
        <taxon>Eukaryota</taxon>
        <taxon>Rhodophyta</taxon>
        <taxon>Compsopogonophyceae</taxon>
        <taxon>Compsopogonales</taxon>
        <taxon>Compsopogonaceae</taxon>
        <taxon>Compsopogon</taxon>
    </lineage>
</organism>
<proteinExistence type="predicted"/>
<gene>
    <name evidence="2" type="ORF">CCAE0312_LOCUS3641</name>
    <name evidence="3" type="ORF">CCAE0312_LOCUS3642</name>
</gene>
<dbReference type="EMBL" id="HBGH01006896">
    <property type="protein sequence ID" value="CAD9231564.1"/>
    <property type="molecule type" value="Transcribed_RNA"/>
</dbReference>
<dbReference type="AlphaFoldDB" id="A0A6T6BH01"/>
<accession>A0A6T6BH01</accession>
<protein>
    <submittedName>
        <fullName evidence="3">Uncharacterized protein</fullName>
    </submittedName>
</protein>
<evidence type="ECO:0000256" key="1">
    <source>
        <dbReference type="SAM" id="MobiDB-lite"/>
    </source>
</evidence>
<dbReference type="EMBL" id="HBGH01006897">
    <property type="protein sequence ID" value="CAD9231565.1"/>
    <property type="molecule type" value="Transcribed_RNA"/>
</dbReference>
<evidence type="ECO:0000313" key="3">
    <source>
        <dbReference type="EMBL" id="CAD9231565.1"/>
    </source>
</evidence>
<feature type="region of interest" description="Disordered" evidence="1">
    <location>
        <begin position="207"/>
        <end position="243"/>
    </location>
</feature>